<dbReference type="OrthoDB" id="146767at2157"/>
<evidence type="ECO:0000313" key="2">
    <source>
        <dbReference type="Proteomes" id="UP000199126"/>
    </source>
</evidence>
<protein>
    <submittedName>
        <fullName evidence="1">Methyltransferase domain-containing protein</fullName>
    </submittedName>
</protein>
<dbReference type="SUPFAM" id="SSF53335">
    <property type="entry name" value="S-adenosyl-L-methionine-dependent methyltransferases"/>
    <property type="match status" value="1"/>
</dbReference>
<keyword evidence="1" id="KW-0808">Transferase</keyword>
<dbReference type="InterPro" id="IPR029063">
    <property type="entry name" value="SAM-dependent_MTases_sf"/>
</dbReference>
<organism evidence="1 2">
    <name type="scientific">Halogranum amylolyticum</name>
    <dbReference type="NCBI Taxonomy" id="660520"/>
    <lineage>
        <taxon>Archaea</taxon>
        <taxon>Methanobacteriati</taxon>
        <taxon>Methanobacteriota</taxon>
        <taxon>Stenosarchaea group</taxon>
        <taxon>Halobacteria</taxon>
        <taxon>Halobacteriales</taxon>
        <taxon>Haloferacaceae</taxon>
    </lineage>
</organism>
<dbReference type="AlphaFoldDB" id="A0A1H8VY36"/>
<dbReference type="Gene3D" id="3.40.50.150">
    <property type="entry name" value="Vaccinia Virus protein VP39"/>
    <property type="match status" value="1"/>
</dbReference>
<proteinExistence type="predicted"/>
<dbReference type="GO" id="GO:0008168">
    <property type="term" value="F:methyltransferase activity"/>
    <property type="evidence" value="ECO:0007669"/>
    <property type="project" value="UniProtKB-KW"/>
</dbReference>
<keyword evidence="1" id="KW-0489">Methyltransferase</keyword>
<name>A0A1H8VY36_9EURY</name>
<dbReference type="RefSeq" id="WP_089827400.1">
    <property type="nucleotide sequence ID" value="NZ_FODV01000021.1"/>
</dbReference>
<dbReference type="Proteomes" id="UP000199126">
    <property type="component" value="Unassembled WGS sequence"/>
</dbReference>
<dbReference type="GO" id="GO:0032259">
    <property type="term" value="P:methylation"/>
    <property type="evidence" value="ECO:0007669"/>
    <property type="project" value="UniProtKB-KW"/>
</dbReference>
<dbReference type="EMBL" id="FODV01000021">
    <property type="protein sequence ID" value="SEP20309.1"/>
    <property type="molecule type" value="Genomic_DNA"/>
</dbReference>
<evidence type="ECO:0000313" key="1">
    <source>
        <dbReference type="EMBL" id="SEP20309.1"/>
    </source>
</evidence>
<dbReference type="Pfam" id="PF13489">
    <property type="entry name" value="Methyltransf_23"/>
    <property type="match status" value="1"/>
</dbReference>
<reference evidence="2" key="1">
    <citation type="submission" date="2016-10" db="EMBL/GenBank/DDBJ databases">
        <authorList>
            <person name="Varghese N."/>
            <person name="Submissions S."/>
        </authorList>
    </citation>
    <scope>NUCLEOTIDE SEQUENCE [LARGE SCALE GENOMIC DNA]</scope>
    <source>
        <strain evidence="2">CGMCC 1.10121</strain>
    </source>
</reference>
<dbReference type="CDD" id="cd02440">
    <property type="entry name" value="AdoMet_MTases"/>
    <property type="match status" value="1"/>
</dbReference>
<sequence length="327" mass="34515">MPTQDRERLPTEQLLLLWAARRSGALDALLESAGTPADVAETADVTLHAARVTVGALEAMGFLERVGTEYEITNRALGFLAKRDVRSIGRLPHALDLLDLSTELPETMATGSSPERPPNWTRNRLGAHAATDEADVRACVTAAVREYPGTPPARVLDVAGGSGVYAREFVARGFDVTLVDDRETVDVVSPLLAPTSVDLVATDLPSLAALGSDGASSPVEQVDLVFGVDVLRRFAARENESLVAETADVLAPGGTLVLADVFDGQRADAAETVRIAVEALATGDGGLYDERTVRAWFEDAGLVDVAVRSVPGTDRRAVVGHVPTGSE</sequence>
<accession>A0A1H8VY36</accession>
<gene>
    <name evidence="1" type="ORF">SAMN04487948_1215</name>
</gene>
<keyword evidence="2" id="KW-1185">Reference proteome</keyword>